<feature type="compositionally biased region" description="Low complexity" evidence="1">
    <location>
        <begin position="733"/>
        <end position="742"/>
    </location>
</feature>
<dbReference type="Gene3D" id="1.20.58.2220">
    <property type="entry name" value="Formin, FH2 domain"/>
    <property type="match status" value="1"/>
</dbReference>
<dbReference type="InterPro" id="IPR042201">
    <property type="entry name" value="FH2_Formin_sf"/>
</dbReference>
<feature type="compositionally biased region" description="Basic residues" evidence="1">
    <location>
        <begin position="640"/>
        <end position="649"/>
    </location>
</feature>
<evidence type="ECO:0000313" key="3">
    <source>
        <dbReference type="EMBL" id="KAE8287448.1"/>
    </source>
</evidence>
<feature type="region of interest" description="Disordered" evidence="1">
    <location>
        <begin position="1"/>
        <end position="83"/>
    </location>
</feature>
<proteinExistence type="predicted"/>
<dbReference type="PROSITE" id="PS51444">
    <property type="entry name" value="FH2"/>
    <property type="match status" value="1"/>
</dbReference>
<feature type="compositionally biased region" description="Basic residues" evidence="1">
    <location>
        <begin position="460"/>
        <end position="475"/>
    </location>
</feature>
<sequence>MEGVLILKSASPPNCSSQNSSQPFSPDAQGESHLHSSSPEPPIMCVTTHAPPPPPPPLPPPPPPPPPMLPPAPFGSRNNSHRRSMKKLNWDTIPSQRVLGKLNVWTSKRPQKDIVLDIQSMEELFSHIDKRASLRHSRVMGLNCDSMEPIPQEPQVTILEFKKSMNIAIFLRHFKRPVAEIVQDICQGNWLRFGTGKLKELCKLLPEEGEVKQLLSFSGNLSVLPEADQFMVQLVKVPGYEERLKVMVLREEFFPLMEEVKNSVAVMTKGANELLDCDDLHSVIRLVLKAGNYMNGGYSDDAIGFRMASLLKLADTKANKPGMNLMHYVAKQAEDIGADLLTFPSQLKHIEMASRICKEEVITDFKREVKKIKEVKMYTSRHPGVLQQIETFLLRADAKLANVESSLQELKALSDAVAEYFCEDPATFKLEECCSIFDSFCKRFNTAIQENREREAAEQRRKRKETMRFTTKHRSTMSCPGPGPDQESSSLESTLHSFLSTVPKRLTRCRRNLLPPIEGSISECSFQTVPSVEKSALKPCTRQKTPEKKQSKLQREEMQSKEAEKLCEKTRKVLRYQNSRGSLEGDRVSGSPRRSESTQDTPATPSTPQPRTRDFFFANNGDVGSPWTILSPFTCSQRNQPKRNKKLLQRARSSPSGQNDLDDGVWESDKSALLPSSPNQDNVTSPSHGSVSLPECPSQRAMSQGPILRSASMDETRKSPASPRSRLGGLFQRSASRRAFSSGTVTESMREERTGACSVLDRKLENHAEGQVSTFGLISFFRRIGGRSKPGDVEEQIYRESNTIF</sequence>
<dbReference type="SUPFAM" id="SSF101447">
    <property type="entry name" value="Formin homology 2 domain (FH2 domain)"/>
    <property type="match status" value="1"/>
</dbReference>
<comment type="caution">
    <text evidence="3">The sequence shown here is derived from an EMBL/GenBank/DDBJ whole genome shotgun (WGS) entry which is preliminary data.</text>
</comment>
<feature type="domain" description="FH2" evidence="2">
    <location>
        <begin position="75"/>
        <end position="470"/>
    </location>
</feature>
<feature type="compositionally biased region" description="Polar residues" evidence="1">
    <location>
        <begin position="674"/>
        <end position="690"/>
    </location>
</feature>
<name>A0A6G0I7D5_LARCR</name>
<evidence type="ECO:0000256" key="1">
    <source>
        <dbReference type="SAM" id="MobiDB-lite"/>
    </source>
</evidence>
<dbReference type="EMBL" id="REGW02000013">
    <property type="protein sequence ID" value="KAE8287448.1"/>
    <property type="molecule type" value="Genomic_DNA"/>
</dbReference>
<dbReference type="AlphaFoldDB" id="A0A6G0I7D5"/>
<dbReference type="SMART" id="SM00498">
    <property type="entry name" value="FH2"/>
    <property type="match status" value="1"/>
</dbReference>
<protein>
    <submittedName>
        <fullName evidence="3">FH2 domain-containing protein 1</fullName>
    </submittedName>
</protein>
<gene>
    <name evidence="3" type="ORF">D5F01_LYC13490</name>
</gene>
<feature type="compositionally biased region" description="Low complexity" evidence="1">
    <location>
        <begin position="9"/>
        <end position="26"/>
    </location>
</feature>
<feature type="compositionally biased region" description="Pro residues" evidence="1">
    <location>
        <begin position="50"/>
        <end position="73"/>
    </location>
</feature>
<accession>A0A6G0I7D5</accession>
<evidence type="ECO:0000313" key="4">
    <source>
        <dbReference type="Proteomes" id="UP000424527"/>
    </source>
</evidence>
<keyword evidence="4" id="KW-1185">Reference proteome</keyword>
<feature type="region of interest" description="Disordered" evidence="1">
    <location>
        <begin position="537"/>
        <end position="620"/>
    </location>
</feature>
<dbReference type="PANTHER" id="PTHR46345">
    <property type="entry name" value="INVERTED FORMIN-2"/>
    <property type="match status" value="1"/>
</dbReference>
<feature type="compositionally biased region" description="Polar residues" evidence="1">
    <location>
        <begin position="598"/>
        <end position="610"/>
    </location>
</feature>
<dbReference type="PANTHER" id="PTHR46345:SF7">
    <property type="entry name" value="FH2 DOMAIN CONTAINING 3-RELATED"/>
    <property type="match status" value="1"/>
</dbReference>
<feature type="compositionally biased region" description="Basic and acidic residues" evidence="1">
    <location>
        <begin position="544"/>
        <end position="571"/>
    </location>
</feature>
<reference evidence="3 4" key="1">
    <citation type="submission" date="2019-07" db="EMBL/GenBank/DDBJ databases">
        <title>Chromosome genome assembly for large yellow croaker.</title>
        <authorList>
            <person name="Xiao S."/>
        </authorList>
    </citation>
    <scope>NUCLEOTIDE SEQUENCE [LARGE SCALE GENOMIC DNA]</scope>
    <source>
        <strain evidence="3">JMULYC20181020</strain>
        <tissue evidence="3">Muscle</tissue>
    </source>
</reference>
<dbReference type="Proteomes" id="UP000424527">
    <property type="component" value="Unassembled WGS sequence"/>
</dbReference>
<evidence type="ECO:0000259" key="2">
    <source>
        <dbReference type="PROSITE" id="PS51444"/>
    </source>
</evidence>
<feature type="region of interest" description="Disordered" evidence="1">
    <location>
        <begin position="632"/>
        <end position="749"/>
    </location>
</feature>
<dbReference type="InterPro" id="IPR015425">
    <property type="entry name" value="FH2_Formin"/>
</dbReference>
<feature type="region of interest" description="Disordered" evidence="1">
    <location>
        <begin position="452"/>
        <end position="494"/>
    </location>
</feature>
<organism evidence="3 4">
    <name type="scientific">Larimichthys crocea</name>
    <name type="common">Large yellow croaker</name>
    <name type="synonym">Pseudosciaena crocea</name>
    <dbReference type="NCBI Taxonomy" id="215358"/>
    <lineage>
        <taxon>Eukaryota</taxon>
        <taxon>Metazoa</taxon>
        <taxon>Chordata</taxon>
        <taxon>Craniata</taxon>
        <taxon>Vertebrata</taxon>
        <taxon>Euteleostomi</taxon>
        <taxon>Actinopterygii</taxon>
        <taxon>Neopterygii</taxon>
        <taxon>Teleostei</taxon>
        <taxon>Neoteleostei</taxon>
        <taxon>Acanthomorphata</taxon>
        <taxon>Eupercaria</taxon>
        <taxon>Sciaenidae</taxon>
        <taxon>Larimichthys</taxon>
    </lineage>
</organism>
<dbReference type="Pfam" id="PF02181">
    <property type="entry name" value="FH2"/>
    <property type="match status" value="1"/>
</dbReference>
<feature type="compositionally biased region" description="Basic and acidic residues" evidence="1">
    <location>
        <begin position="583"/>
        <end position="597"/>
    </location>
</feature>